<protein>
    <submittedName>
        <fullName evidence="4">Uncharacterized lipoprotein YddW, UPF0748 family</fullName>
    </submittedName>
</protein>
<feature type="domain" description="Glycosyl hydrolase-like 10" evidence="3">
    <location>
        <begin position="94"/>
        <end position="435"/>
    </location>
</feature>
<evidence type="ECO:0000313" key="5">
    <source>
        <dbReference type="Proteomes" id="UP000181899"/>
    </source>
</evidence>
<dbReference type="SUPFAM" id="SSF51445">
    <property type="entry name" value="(Trans)glycosidases"/>
    <property type="match status" value="1"/>
</dbReference>
<organism evidence="4 5">
    <name type="scientific">Proteiniclasticum ruminis</name>
    <dbReference type="NCBI Taxonomy" id="398199"/>
    <lineage>
        <taxon>Bacteria</taxon>
        <taxon>Bacillati</taxon>
        <taxon>Bacillota</taxon>
        <taxon>Clostridia</taxon>
        <taxon>Eubacteriales</taxon>
        <taxon>Clostridiaceae</taxon>
        <taxon>Proteiniclasticum</taxon>
    </lineage>
</organism>
<sequence length="604" mass="69440">MNPTEEKDKILQYPEELSIPKKNKRNTALLTLLSLLLVSALLLACSEIFSDEPDTTPLPPPETEVETPTEPEVEEEPYTLLPVVKDEDSGKYAFRSAWMASVRNLDFPKKQGMTLDELKRAFERNLDLYELYRMNAVILQVRPSGDALYSSELNPPSIYVTGDVTKGLPTDILAYAVDAAHERGMEFHAWFNPFRVTVDKMPDLTTEEILETLSETNYARLHPEKVLRFDDRLFLNPGDPEVRTFVIESIMEVVRNYDIDAVHLDDYFYPYRSSRENEEGAMVPYFFGEDGEDEKTFEAHKGDFTDIKEWRRNNTYEFMKELSHRVHDQKPYVKVGLSPFGIWGHSEETDGLGSDTPTDSSETYHHSVFLDSRKLVKENLVDYIVPQIYWTFEESAAPFGTLARWWNDVAEGTKVDLYIGHANYKLYENIENPNWAMGSVLTDQMAYTNTLKNVRGSVFFRLGYLVENSGEFSGTGQENLKKNNEHIKTHFSQMAVVPVNRNLPETIPEEPKEVTLKNDVLTFQDGYEGFEEKDKTRYFMVYQFPKGDQNTENPAYLFKKIPVSPGTKTYSLNHLDTENYTYGVSAFTRLHAESSVVVPDILDQ</sequence>
<dbReference type="InterPro" id="IPR052177">
    <property type="entry name" value="Divisome_Glycosyl_Hydrolase"/>
</dbReference>
<evidence type="ECO:0000256" key="2">
    <source>
        <dbReference type="SAM" id="MobiDB-lite"/>
    </source>
</evidence>
<dbReference type="AlphaFoldDB" id="A0A1I5A0H1"/>
<keyword evidence="5" id="KW-1185">Reference proteome</keyword>
<dbReference type="STRING" id="398199.SAMN05421804_10512"/>
<dbReference type="Gene3D" id="3.20.20.80">
    <property type="entry name" value="Glycosidases"/>
    <property type="match status" value="1"/>
</dbReference>
<dbReference type="PANTHER" id="PTHR43405">
    <property type="entry name" value="GLYCOSYL HYDROLASE DIGH"/>
    <property type="match status" value="1"/>
</dbReference>
<dbReference type="RefSeq" id="WP_074911307.1">
    <property type="nucleotide sequence ID" value="NZ_FOVK01000002.1"/>
</dbReference>
<dbReference type="Proteomes" id="UP000181899">
    <property type="component" value="Unassembled WGS sequence"/>
</dbReference>
<feature type="region of interest" description="Disordered" evidence="2">
    <location>
        <begin position="52"/>
        <end position="75"/>
    </location>
</feature>
<proteinExistence type="predicted"/>
<evidence type="ECO:0000256" key="1">
    <source>
        <dbReference type="ARBA" id="ARBA00022729"/>
    </source>
</evidence>
<dbReference type="InterPro" id="IPR017853">
    <property type="entry name" value="GH"/>
</dbReference>
<keyword evidence="4" id="KW-0449">Lipoprotein</keyword>
<accession>A0A1I5A0H1</accession>
<dbReference type="PANTHER" id="PTHR43405:SF1">
    <property type="entry name" value="GLYCOSYL HYDROLASE DIGH"/>
    <property type="match status" value="1"/>
</dbReference>
<gene>
    <name evidence="4" type="ORF">SAMN04488695_102261</name>
</gene>
<dbReference type="InterPro" id="IPR003790">
    <property type="entry name" value="GHL10"/>
</dbReference>
<feature type="compositionally biased region" description="Acidic residues" evidence="2">
    <location>
        <begin position="63"/>
        <end position="75"/>
    </location>
</feature>
<dbReference type="EMBL" id="FOVK01000002">
    <property type="protein sequence ID" value="SFN55964.1"/>
    <property type="molecule type" value="Genomic_DNA"/>
</dbReference>
<evidence type="ECO:0000313" key="4">
    <source>
        <dbReference type="EMBL" id="SFN55964.1"/>
    </source>
</evidence>
<keyword evidence="1" id="KW-0732">Signal</keyword>
<dbReference type="Pfam" id="PF02638">
    <property type="entry name" value="GHL10"/>
    <property type="match status" value="1"/>
</dbReference>
<name>A0A1I5A0H1_9CLOT</name>
<evidence type="ECO:0000259" key="3">
    <source>
        <dbReference type="Pfam" id="PF02638"/>
    </source>
</evidence>
<reference evidence="4 5" key="1">
    <citation type="submission" date="2016-10" db="EMBL/GenBank/DDBJ databases">
        <authorList>
            <person name="de Groot N.N."/>
        </authorList>
    </citation>
    <scope>NUCLEOTIDE SEQUENCE [LARGE SCALE GENOMIC DNA]</scope>
    <source>
        <strain evidence="4 5">ML2</strain>
    </source>
</reference>